<feature type="region of interest" description="Disordered" evidence="1">
    <location>
        <begin position="219"/>
        <end position="274"/>
    </location>
</feature>
<keyword evidence="3" id="KW-1185">Reference proteome</keyword>
<evidence type="ECO:0000313" key="3">
    <source>
        <dbReference type="Proteomes" id="UP000239322"/>
    </source>
</evidence>
<dbReference type="RefSeq" id="WP_407703211.1">
    <property type="nucleotide sequence ID" value="NZ_PVLV01000138.1"/>
</dbReference>
<dbReference type="EMBL" id="PVLV01000138">
    <property type="protein sequence ID" value="PRH79159.1"/>
    <property type="molecule type" value="Genomic_DNA"/>
</dbReference>
<dbReference type="Gene3D" id="1.25.40.10">
    <property type="entry name" value="Tetratricopeptide repeat domain"/>
    <property type="match status" value="2"/>
</dbReference>
<name>A0A2S9PXM6_9ACTN</name>
<sequence length="274" mass="29090">KSAALVRVGGVAWERGEPADALAWCEAALRLTPSEPSALAGRARALASLGRGEEAAAGYAAAVKARPLPVYVLAAAELARARGDEEGAEAYGELLRAEVARRSAHGVDEAVAAARWQTENGEAEEAAAALMERWWVRRHRSPEVADALGWALFRAGRERDALPYARRAHERGPRSAVLAYRRGRIERALGLTGPARRHLAEALRTNPYFSPLDAPAARESLEEMGEPADGGPRDVYGSGIPQSPGGRPPKPPVKAPKKGAPEKAAGTAPEKTAR</sequence>
<dbReference type="SMART" id="SM00028">
    <property type="entry name" value="TPR"/>
    <property type="match status" value="4"/>
</dbReference>
<reference evidence="2 3" key="1">
    <citation type="submission" date="2018-03" db="EMBL/GenBank/DDBJ databases">
        <title>Novel Streptomyces sp. from soil.</title>
        <authorList>
            <person name="Tan G.Y.A."/>
            <person name="Lee Z.Y."/>
        </authorList>
    </citation>
    <scope>NUCLEOTIDE SEQUENCE [LARGE SCALE GENOMIC DNA]</scope>
    <source>
        <strain evidence="2 3">ST5x</strain>
    </source>
</reference>
<dbReference type="AlphaFoldDB" id="A0A2S9PXM6"/>
<dbReference type="InterPro" id="IPR011990">
    <property type="entry name" value="TPR-like_helical_dom_sf"/>
</dbReference>
<feature type="compositionally biased region" description="Low complexity" evidence="1">
    <location>
        <begin position="262"/>
        <end position="274"/>
    </location>
</feature>
<feature type="non-terminal residue" evidence="2">
    <location>
        <position position="1"/>
    </location>
</feature>
<comment type="caution">
    <text evidence="2">The sequence shown here is derived from an EMBL/GenBank/DDBJ whole genome shotgun (WGS) entry which is preliminary data.</text>
</comment>
<accession>A0A2S9PXM6</accession>
<dbReference type="SUPFAM" id="SSF48452">
    <property type="entry name" value="TPR-like"/>
    <property type="match status" value="1"/>
</dbReference>
<evidence type="ECO:0008006" key="4">
    <source>
        <dbReference type="Google" id="ProtNLM"/>
    </source>
</evidence>
<dbReference type="Proteomes" id="UP000239322">
    <property type="component" value="Unassembled WGS sequence"/>
</dbReference>
<gene>
    <name evidence="2" type="ORF">C6N75_11030</name>
</gene>
<dbReference type="Pfam" id="PF13432">
    <property type="entry name" value="TPR_16"/>
    <property type="match status" value="1"/>
</dbReference>
<evidence type="ECO:0000313" key="2">
    <source>
        <dbReference type="EMBL" id="PRH79159.1"/>
    </source>
</evidence>
<protein>
    <recommendedName>
        <fullName evidence="4">Tetratricopeptide repeat protein</fullName>
    </recommendedName>
</protein>
<dbReference type="InterPro" id="IPR019734">
    <property type="entry name" value="TPR_rpt"/>
</dbReference>
<evidence type="ECO:0000256" key="1">
    <source>
        <dbReference type="SAM" id="MobiDB-lite"/>
    </source>
</evidence>
<proteinExistence type="predicted"/>
<organism evidence="2 3">
    <name type="scientific">Streptomyces solincola</name>
    <dbReference type="NCBI Taxonomy" id="2100817"/>
    <lineage>
        <taxon>Bacteria</taxon>
        <taxon>Bacillati</taxon>
        <taxon>Actinomycetota</taxon>
        <taxon>Actinomycetes</taxon>
        <taxon>Kitasatosporales</taxon>
        <taxon>Streptomycetaceae</taxon>
        <taxon>Streptomyces</taxon>
    </lineage>
</organism>